<dbReference type="InterPro" id="IPR016181">
    <property type="entry name" value="Acyl_CoA_acyltransferase"/>
</dbReference>
<dbReference type="CDD" id="cd04301">
    <property type="entry name" value="NAT_SF"/>
    <property type="match status" value="1"/>
</dbReference>
<gene>
    <name evidence="4" type="ORF">OCL06_02875</name>
</gene>
<evidence type="ECO:0000313" key="5">
    <source>
        <dbReference type="Proteomes" id="UP001209257"/>
    </source>
</evidence>
<protein>
    <submittedName>
        <fullName evidence="4">GNAT family N-acetyltransferase</fullName>
    </submittedName>
</protein>
<comment type="caution">
    <text evidence="4">The sequence shown here is derived from an EMBL/GenBank/DDBJ whole genome shotgun (WGS) entry which is preliminary data.</text>
</comment>
<keyword evidence="5" id="KW-1185">Reference proteome</keyword>
<dbReference type="Proteomes" id="UP001209257">
    <property type="component" value="Unassembled WGS sequence"/>
</dbReference>
<keyword evidence="1" id="KW-0808">Transferase</keyword>
<keyword evidence="2" id="KW-0012">Acyltransferase</keyword>
<evidence type="ECO:0000256" key="1">
    <source>
        <dbReference type="ARBA" id="ARBA00022679"/>
    </source>
</evidence>
<sequence length="197" mass="21872">MHIRPARPEDYQNATALLFQSGERLLTEIFGNGDEAQTCRYLQFAWQQGSGQYGFENHWVAEIDDKLVGLLTCWHDELPADFDRATLSSITDFFGLDQSIDVVMRSQRFSAALHPPMATELGVGHLAVAEEARRQGVGRALMACADEQARLRGKFAVVLDVASENHSAIAFYRALGFGEQQGDTPFIQMIRAVPPAK</sequence>
<name>A0ABT2VJV9_9ALTE</name>
<evidence type="ECO:0000256" key="2">
    <source>
        <dbReference type="ARBA" id="ARBA00023315"/>
    </source>
</evidence>
<reference evidence="5" key="1">
    <citation type="submission" date="2023-07" db="EMBL/GenBank/DDBJ databases">
        <title>Study on multiphase classification of strain Alteromonas salexigens isolated from the Yellow Sea.</title>
        <authorList>
            <person name="Sun L."/>
        </authorList>
    </citation>
    <scope>NUCLEOTIDE SEQUENCE [LARGE SCALE GENOMIC DNA]</scope>
    <source>
        <strain evidence="5">ASW11-19</strain>
    </source>
</reference>
<dbReference type="Gene3D" id="3.40.630.30">
    <property type="match status" value="1"/>
</dbReference>
<dbReference type="PANTHER" id="PTHR43877">
    <property type="entry name" value="AMINOALKYLPHOSPHONATE N-ACETYLTRANSFERASE-RELATED-RELATED"/>
    <property type="match status" value="1"/>
</dbReference>
<dbReference type="InterPro" id="IPR000182">
    <property type="entry name" value="GNAT_dom"/>
</dbReference>
<dbReference type="SUPFAM" id="SSF55729">
    <property type="entry name" value="Acyl-CoA N-acyltransferases (Nat)"/>
    <property type="match status" value="1"/>
</dbReference>
<dbReference type="Pfam" id="PF00583">
    <property type="entry name" value="Acetyltransf_1"/>
    <property type="match status" value="1"/>
</dbReference>
<evidence type="ECO:0000259" key="3">
    <source>
        <dbReference type="PROSITE" id="PS51186"/>
    </source>
</evidence>
<organism evidence="4 5">
    <name type="scientific">Alteromonas salexigens</name>
    <dbReference type="NCBI Taxonomy" id="2982530"/>
    <lineage>
        <taxon>Bacteria</taxon>
        <taxon>Pseudomonadati</taxon>
        <taxon>Pseudomonadota</taxon>
        <taxon>Gammaproteobacteria</taxon>
        <taxon>Alteromonadales</taxon>
        <taxon>Alteromonadaceae</taxon>
        <taxon>Alteromonas/Salinimonas group</taxon>
        <taxon>Alteromonas</taxon>
    </lineage>
</organism>
<accession>A0ABT2VJV9</accession>
<dbReference type="EMBL" id="JAOTJC010000004">
    <property type="protein sequence ID" value="MCU7553540.1"/>
    <property type="molecule type" value="Genomic_DNA"/>
</dbReference>
<dbReference type="PROSITE" id="PS51186">
    <property type="entry name" value="GNAT"/>
    <property type="match status" value="1"/>
</dbReference>
<dbReference type="InterPro" id="IPR050832">
    <property type="entry name" value="Bact_Acetyltransf"/>
</dbReference>
<evidence type="ECO:0000313" key="4">
    <source>
        <dbReference type="EMBL" id="MCU7553540.1"/>
    </source>
</evidence>
<feature type="domain" description="N-acetyltransferase" evidence="3">
    <location>
        <begin position="1"/>
        <end position="197"/>
    </location>
</feature>
<dbReference type="RefSeq" id="WP_262992227.1">
    <property type="nucleotide sequence ID" value="NZ_JAOTJC010000004.1"/>
</dbReference>
<proteinExistence type="predicted"/>